<sequence>MKFDVFGLPIPNSSSSPTNEEKNRLEILQPQGRPQHHSTQPTHDPYHLMNVDRLKSSRVSIEKIDVNDTGHYDARNKRITNIAPAVEKSDAIDLSTLR</sequence>
<proteinExistence type="predicted"/>
<keyword evidence="3" id="KW-1185">Reference proteome</keyword>
<organism evidence="2 3">
    <name type="scientific">Trichogramma brassicae</name>
    <dbReference type="NCBI Taxonomy" id="86971"/>
    <lineage>
        <taxon>Eukaryota</taxon>
        <taxon>Metazoa</taxon>
        <taxon>Ecdysozoa</taxon>
        <taxon>Arthropoda</taxon>
        <taxon>Hexapoda</taxon>
        <taxon>Insecta</taxon>
        <taxon>Pterygota</taxon>
        <taxon>Neoptera</taxon>
        <taxon>Endopterygota</taxon>
        <taxon>Hymenoptera</taxon>
        <taxon>Apocrita</taxon>
        <taxon>Proctotrupomorpha</taxon>
        <taxon>Chalcidoidea</taxon>
        <taxon>Trichogrammatidae</taxon>
        <taxon>Trichogramma</taxon>
    </lineage>
</organism>
<dbReference type="EMBL" id="CADCXV010000997">
    <property type="protein sequence ID" value="CAB0040035.1"/>
    <property type="molecule type" value="Genomic_DNA"/>
</dbReference>
<name>A0A6H5IP42_9HYME</name>
<evidence type="ECO:0000313" key="2">
    <source>
        <dbReference type="EMBL" id="CAB0040035.1"/>
    </source>
</evidence>
<gene>
    <name evidence="2" type="ORF">TBRA_LOCUS11771</name>
</gene>
<feature type="region of interest" description="Disordered" evidence="1">
    <location>
        <begin position="1"/>
        <end position="46"/>
    </location>
</feature>
<protein>
    <submittedName>
        <fullName evidence="2">Uncharacterized protein</fullName>
    </submittedName>
</protein>
<evidence type="ECO:0000256" key="1">
    <source>
        <dbReference type="SAM" id="MobiDB-lite"/>
    </source>
</evidence>
<dbReference type="Proteomes" id="UP000479190">
    <property type="component" value="Unassembled WGS sequence"/>
</dbReference>
<evidence type="ECO:0000313" key="3">
    <source>
        <dbReference type="Proteomes" id="UP000479190"/>
    </source>
</evidence>
<reference evidence="2 3" key="1">
    <citation type="submission" date="2020-02" db="EMBL/GenBank/DDBJ databases">
        <authorList>
            <person name="Ferguson B K."/>
        </authorList>
    </citation>
    <scope>NUCLEOTIDE SEQUENCE [LARGE SCALE GENOMIC DNA]</scope>
</reference>
<feature type="non-terminal residue" evidence="2">
    <location>
        <position position="98"/>
    </location>
</feature>
<accession>A0A6H5IP42</accession>
<dbReference type="AlphaFoldDB" id="A0A6H5IP42"/>